<sequence length="122" mass="13507">MRCFRPKVLQTRSFKSQLYSPTKSSPIETQIRIQNVLDAHAVKAANSEYDRAVCRLAVAAARKTVWDCLDGTDPNVDEKMLVQKLLDLHASYYDPDGEYTSGKGTIGDLIADICGALKNCDP</sequence>
<name>A0A238J570_9RHOB</name>
<protein>
    <submittedName>
        <fullName evidence="1">Uncharacterized protein</fullName>
    </submittedName>
</protein>
<evidence type="ECO:0000313" key="2">
    <source>
        <dbReference type="Proteomes" id="UP000201838"/>
    </source>
</evidence>
<keyword evidence="2" id="KW-1185">Reference proteome</keyword>
<dbReference type="Proteomes" id="UP000201838">
    <property type="component" value="Unassembled WGS sequence"/>
</dbReference>
<dbReference type="AlphaFoldDB" id="A0A238J570"/>
<gene>
    <name evidence="1" type="ORF">BOA8489_03634</name>
</gene>
<evidence type="ECO:0000313" key="1">
    <source>
        <dbReference type="EMBL" id="SMX25491.1"/>
    </source>
</evidence>
<reference evidence="1 2" key="1">
    <citation type="submission" date="2017-05" db="EMBL/GenBank/DDBJ databases">
        <authorList>
            <person name="Song R."/>
            <person name="Chenine A.L."/>
            <person name="Ruprecht R.M."/>
        </authorList>
    </citation>
    <scope>NUCLEOTIDE SEQUENCE [LARGE SCALE GENOMIC DNA]</scope>
    <source>
        <strain evidence="1 2">CECT 8489</strain>
    </source>
</reference>
<dbReference type="EMBL" id="FXXQ01000017">
    <property type="protein sequence ID" value="SMX25491.1"/>
    <property type="molecule type" value="Genomic_DNA"/>
</dbReference>
<accession>A0A238J570</accession>
<organism evidence="1 2">
    <name type="scientific">Boseongicola aestuarii</name>
    <dbReference type="NCBI Taxonomy" id="1470561"/>
    <lineage>
        <taxon>Bacteria</taxon>
        <taxon>Pseudomonadati</taxon>
        <taxon>Pseudomonadota</taxon>
        <taxon>Alphaproteobacteria</taxon>
        <taxon>Rhodobacterales</taxon>
        <taxon>Paracoccaceae</taxon>
        <taxon>Boseongicola</taxon>
    </lineage>
</organism>
<proteinExistence type="predicted"/>